<feature type="compositionally biased region" description="Basic and acidic residues" evidence="1">
    <location>
        <begin position="15"/>
        <end position="25"/>
    </location>
</feature>
<reference evidence="2" key="1">
    <citation type="submission" date="2023-11" db="EMBL/GenBank/DDBJ databases">
        <authorList>
            <person name="Alioto T."/>
            <person name="Alioto T."/>
            <person name="Gomez Garrido J."/>
        </authorList>
    </citation>
    <scope>NUCLEOTIDE SEQUENCE</scope>
</reference>
<protein>
    <submittedName>
        <fullName evidence="2">Uncharacterized protein</fullName>
    </submittedName>
</protein>
<dbReference type="Proteomes" id="UP001296104">
    <property type="component" value="Unassembled WGS sequence"/>
</dbReference>
<evidence type="ECO:0000256" key="1">
    <source>
        <dbReference type="SAM" id="MobiDB-lite"/>
    </source>
</evidence>
<evidence type="ECO:0000313" key="3">
    <source>
        <dbReference type="Proteomes" id="UP001296104"/>
    </source>
</evidence>
<name>A0AAI8Z6P6_9PEZI</name>
<proteinExistence type="predicted"/>
<dbReference type="AlphaFoldDB" id="A0AAI8Z6P6"/>
<organism evidence="2 3">
    <name type="scientific">Lecanosticta acicola</name>
    <dbReference type="NCBI Taxonomy" id="111012"/>
    <lineage>
        <taxon>Eukaryota</taxon>
        <taxon>Fungi</taxon>
        <taxon>Dikarya</taxon>
        <taxon>Ascomycota</taxon>
        <taxon>Pezizomycotina</taxon>
        <taxon>Dothideomycetes</taxon>
        <taxon>Dothideomycetidae</taxon>
        <taxon>Mycosphaerellales</taxon>
        <taxon>Mycosphaerellaceae</taxon>
        <taxon>Lecanosticta</taxon>
    </lineage>
</organism>
<accession>A0AAI8Z6P6</accession>
<evidence type="ECO:0000313" key="2">
    <source>
        <dbReference type="EMBL" id="CAK4033447.1"/>
    </source>
</evidence>
<dbReference type="EMBL" id="CAVMBE010000086">
    <property type="protein sequence ID" value="CAK4033447.1"/>
    <property type="molecule type" value="Genomic_DNA"/>
</dbReference>
<comment type="caution">
    <text evidence="2">The sequence shown here is derived from an EMBL/GenBank/DDBJ whole genome shotgun (WGS) entry which is preliminary data.</text>
</comment>
<sequence length="144" mass="16519">MRSAPPASCHPTLFQEDRTIPRTSHDNNLPTVPIEREPQSSTDALLVDSDEMLAHMWQTSRAISIRTQVTVRCRAIAKCVWREWRNLLRLHDGQWILPGDLLAALSHSFEQTVVDYGWVSHWRELPPAFTQIMKKTAQAVTDFS</sequence>
<keyword evidence="3" id="KW-1185">Reference proteome</keyword>
<feature type="region of interest" description="Disordered" evidence="1">
    <location>
        <begin position="1"/>
        <end position="35"/>
    </location>
</feature>
<gene>
    <name evidence="2" type="ORF">LECACI_7A008605</name>
</gene>